<comment type="caution">
    <text evidence="3">The sequence shown here is derived from an EMBL/GenBank/DDBJ whole genome shotgun (WGS) entry which is preliminary data.</text>
</comment>
<feature type="compositionally biased region" description="Basic residues" evidence="1">
    <location>
        <begin position="249"/>
        <end position="262"/>
    </location>
</feature>
<keyword evidence="2" id="KW-0472">Membrane</keyword>
<evidence type="ECO:0000256" key="1">
    <source>
        <dbReference type="SAM" id="MobiDB-lite"/>
    </source>
</evidence>
<evidence type="ECO:0000313" key="4">
    <source>
        <dbReference type="Proteomes" id="UP000017837"/>
    </source>
</evidence>
<organism evidence="3 4">
    <name type="scientific">Asticcacaulis benevestitus DSM 16100 = ATCC BAA-896</name>
    <dbReference type="NCBI Taxonomy" id="1121022"/>
    <lineage>
        <taxon>Bacteria</taxon>
        <taxon>Pseudomonadati</taxon>
        <taxon>Pseudomonadota</taxon>
        <taxon>Alphaproteobacteria</taxon>
        <taxon>Caulobacterales</taxon>
        <taxon>Caulobacteraceae</taxon>
        <taxon>Asticcacaulis</taxon>
    </lineage>
</organism>
<keyword evidence="4" id="KW-1185">Reference proteome</keyword>
<accession>V4PY28</accession>
<proteinExistence type="predicted"/>
<evidence type="ECO:0000256" key="2">
    <source>
        <dbReference type="SAM" id="Phobius"/>
    </source>
</evidence>
<name>V4PY28_9CAUL</name>
<sequence length="262" mass="28097">MLLAQGIDRGFEEPFDAPDIDPSYYGPHIDLWVLVLIGVVLGVVMAICAGGLYAGRQRGLRRLAADRLASAEAIYASVRYYLDRALKSSGGVILERGREVGDLIEARLGYVLALTNKPGKIIQSLDKALEGKATGPAPGPAPAKVKVALPTDAHYLEVWKALQALNTYWSDKPKIMAMIIAAQDELERKPRKEIKPLLKKPESVSKTIEAAVAGALKDADTAGTAPVITPEPVPDPTPDPTPPPPAPKPRGKLPAHKRNMLA</sequence>
<dbReference type="RefSeq" id="WP_018082052.1">
    <property type="nucleotide sequence ID" value="NZ_AQWM01000010.1"/>
</dbReference>
<dbReference type="STRING" id="1121022.GCA_000376105_02385"/>
<dbReference type="AlphaFoldDB" id="V4PY28"/>
<evidence type="ECO:0000313" key="3">
    <source>
        <dbReference type="EMBL" id="ESQ92324.1"/>
    </source>
</evidence>
<reference evidence="3 4" key="1">
    <citation type="journal article" date="2014" name="Nature">
        <title>Sequential evolution of bacterial morphology by co-option of a developmental regulator.</title>
        <authorList>
            <person name="Jiang C."/>
            <person name="Brown P.J."/>
            <person name="Ducret A."/>
            <person name="Brun Y.V."/>
        </authorList>
    </citation>
    <scope>NUCLEOTIDE SEQUENCE [LARGE SCALE GENOMIC DNA]</scope>
    <source>
        <strain evidence="3 4">DSM 16100</strain>
    </source>
</reference>
<dbReference type="Proteomes" id="UP000017837">
    <property type="component" value="Unassembled WGS sequence"/>
</dbReference>
<gene>
    <name evidence="3" type="ORF">ABENE_09175</name>
</gene>
<feature type="region of interest" description="Disordered" evidence="1">
    <location>
        <begin position="215"/>
        <end position="262"/>
    </location>
</feature>
<keyword evidence="2" id="KW-1133">Transmembrane helix</keyword>
<keyword evidence="2" id="KW-0812">Transmembrane</keyword>
<dbReference type="PATRIC" id="fig|1121022.4.peg.1849"/>
<protein>
    <submittedName>
        <fullName evidence="3">Uncharacterized protein</fullName>
    </submittedName>
</protein>
<dbReference type="EMBL" id="AWGB01000014">
    <property type="protein sequence ID" value="ESQ92324.1"/>
    <property type="molecule type" value="Genomic_DNA"/>
</dbReference>
<dbReference type="OrthoDB" id="9828337at2"/>
<feature type="transmembrane region" description="Helical" evidence="2">
    <location>
        <begin position="31"/>
        <end position="54"/>
    </location>
</feature>
<feature type="compositionally biased region" description="Pro residues" evidence="1">
    <location>
        <begin position="229"/>
        <end position="248"/>
    </location>
</feature>